<evidence type="ECO:0000256" key="1">
    <source>
        <dbReference type="ARBA" id="ARBA00022729"/>
    </source>
</evidence>
<dbReference type="Gene3D" id="2.130.10.130">
    <property type="entry name" value="Integrin alpha, N-terminal"/>
    <property type="match status" value="1"/>
</dbReference>
<sequence length="165" mass="17895">MLSQYPFISAFNLEGTDLKGIWQYQCDGDVMDAVIDDLNGDGSLEIIATSSKWSDASKSYGEGKIYILNGKDGTLKQSIPLSSSAFNIGVADMNNDGKKDFIYTSEKGVNTLLYGVTVPKEEPKEQTPPKETPVTPTPTKNTPGFEIGAVSAAALLVGYYLKRRK</sequence>
<dbReference type="AlphaFoldDB" id="A0A150IWB2"/>
<keyword evidence="1" id="KW-0732">Signal</keyword>
<organism evidence="3 4">
    <name type="scientific">Candidatus Methanofastidiosum methylothiophilum</name>
    <dbReference type="NCBI Taxonomy" id="1705564"/>
    <lineage>
        <taxon>Archaea</taxon>
        <taxon>Methanobacteriati</taxon>
        <taxon>Methanobacteriota</taxon>
        <taxon>Stenosarchaea group</taxon>
        <taxon>Candidatus Methanofastidiosia</taxon>
        <taxon>Candidatus Methanofastidiosales</taxon>
        <taxon>Candidatus Methanofastidiosaceae</taxon>
        <taxon>Candidatus Methanofastidiosum</taxon>
    </lineage>
</organism>
<dbReference type="InterPro" id="IPR013517">
    <property type="entry name" value="FG-GAP"/>
</dbReference>
<dbReference type="Pfam" id="PF13517">
    <property type="entry name" value="FG-GAP_3"/>
    <property type="match status" value="1"/>
</dbReference>
<dbReference type="Proteomes" id="UP000075398">
    <property type="component" value="Unassembled WGS sequence"/>
</dbReference>
<reference evidence="3 4" key="1">
    <citation type="journal article" date="2016" name="ISME J.">
        <title>Chasing the elusive Euryarchaeota class WSA2: genomes reveal a uniquely fastidious methyl-reducing methanogen.</title>
        <authorList>
            <person name="Nobu M.K."/>
            <person name="Narihiro T."/>
            <person name="Kuroda K."/>
            <person name="Mei R."/>
            <person name="Liu W.T."/>
        </authorList>
    </citation>
    <scope>NUCLEOTIDE SEQUENCE [LARGE SCALE GENOMIC DNA]</scope>
    <source>
        <strain evidence="3">U1lsi0528_Bin055</strain>
    </source>
</reference>
<evidence type="ECO:0008006" key="5">
    <source>
        <dbReference type="Google" id="ProtNLM"/>
    </source>
</evidence>
<feature type="region of interest" description="Disordered" evidence="2">
    <location>
        <begin position="118"/>
        <end position="143"/>
    </location>
</feature>
<evidence type="ECO:0000256" key="2">
    <source>
        <dbReference type="SAM" id="MobiDB-lite"/>
    </source>
</evidence>
<evidence type="ECO:0000313" key="4">
    <source>
        <dbReference type="Proteomes" id="UP000075398"/>
    </source>
</evidence>
<name>A0A150IWB2_9EURY</name>
<gene>
    <name evidence="3" type="ORF">AMQ22_01691</name>
</gene>
<evidence type="ECO:0000313" key="3">
    <source>
        <dbReference type="EMBL" id="KYC49212.1"/>
    </source>
</evidence>
<dbReference type="EMBL" id="LNGC01000103">
    <property type="protein sequence ID" value="KYC49212.1"/>
    <property type="molecule type" value="Genomic_DNA"/>
</dbReference>
<dbReference type="InterPro" id="IPR028994">
    <property type="entry name" value="Integrin_alpha_N"/>
</dbReference>
<comment type="caution">
    <text evidence="3">The sequence shown here is derived from an EMBL/GenBank/DDBJ whole genome shotgun (WGS) entry which is preliminary data.</text>
</comment>
<feature type="compositionally biased region" description="Low complexity" evidence="2">
    <location>
        <begin position="132"/>
        <end position="143"/>
    </location>
</feature>
<dbReference type="SUPFAM" id="SSF69318">
    <property type="entry name" value="Integrin alpha N-terminal domain"/>
    <property type="match status" value="1"/>
</dbReference>
<protein>
    <recommendedName>
        <fullName evidence="5">FG-GAP repeat protein</fullName>
    </recommendedName>
</protein>
<feature type="compositionally biased region" description="Basic and acidic residues" evidence="2">
    <location>
        <begin position="119"/>
        <end position="128"/>
    </location>
</feature>
<proteinExistence type="predicted"/>
<accession>A0A150IWB2</accession>